<sequence>MSEILIFLSCSADDFPWLRLPFSHGLSCPGAALHAVLVYYKELIEDTGKNIVRLFTLWYHVDLCTNKLAADFTGVFGGITLKFTQANNLQTIAFYLPLDIANWIKEFISSTSAGRKEEMSHITCFVWYMTEILGFYADYKPFKVVNDDQNMPDYHKTFRKWAAALADEINEDTAMNCKKRLVALVRIRSNLIGVEETMNTS</sequence>
<dbReference type="Proteomes" id="UP001140453">
    <property type="component" value="Unassembled WGS sequence"/>
</dbReference>
<proteinExistence type="predicted"/>
<reference evidence="1" key="1">
    <citation type="submission" date="2022-10" db="EMBL/GenBank/DDBJ databases">
        <title>Tapping the CABI collections for fungal endophytes: first genome assemblies for Collariella, Neodidymelliopsis, Ascochyta clinopodiicola, Didymella pomorum, Didymosphaeria variabile, Neocosmospora piperis and Neocucurbitaria cava.</title>
        <authorList>
            <person name="Hill R."/>
        </authorList>
    </citation>
    <scope>NUCLEOTIDE SEQUENCE</scope>
    <source>
        <strain evidence="1">IMI 355082</strain>
    </source>
</reference>
<dbReference type="EMBL" id="JAPEVB010000005">
    <property type="protein sequence ID" value="KAJ4387633.1"/>
    <property type="molecule type" value="Genomic_DNA"/>
</dbReference>
<protein>
    <submittedName>
        <fullName evidence="1">Uncharacterized protein</fullName>
    </submittedName>
</protein>
<comment type="caution">
    <text evidence="1">The sequence shown here is derived from an EMBL/GenBank/DDBJ whole genome shotgun (WGS) entry which is preliminary data.</text>
</comment>
<keyword evidence="2" id="KW-1185">Reference proteome</keyword>
<dbReference type="AlphaFoldDB" id="A0A9W9CUJ4"/>
<name>A0A9W9CUJ4_9PEZI</name>
<evidence type="ECO:0000313" key="1">
    <source>
        <dbReference type="EMBL" id="KAJ4387633.1"/>
    </source>
</evidence>
<gene>
    <name evidence="1" type="ORF">N0V93_008230</name>
</gene>
<organism evidence="1 2">
    <name type="scientific">Gnomoniopsis smithogilvyi</name>
    <dbReference type="NCBI Taxonomy" id="1191159"/>
    <lineage>
        <taxon>Eukaryota</taxon>
        <taxon>Fungi</taxon>
        <taxon>Dikarya</taxon>
        <taxon>Ascomycota</taxon>
        <taxon>Pezizomycotina</taxon>
        <taxon>Sordariomycetes</taxon>
        <taxon>Sordariomycetidae</taxon>
        <taxon>Diaporthales</taxon>
        <taxon>Gnomoniaceae</taxon>
        <taxon>Gnomoniopsis</taxon>
    </lineage>
</organism>
<accession>A0A9W9CUJ4</accession>
<evidence type="ECO:0000313" key="2">
    <source>
        <dbReference type="Proteomes" id="UP001140453"/>
    </source>
</evidence>